<proteinExistence type="predicted"/>
<dbReference type="OrthoDB" id="245150at2759"/>
<reference evidence="1 2" key="1">
    <citation type="journal article" date="2019" name="Nat. Ecol. Evol.">
        <title>Megaphylogeny resolves global patterns of mushroom evolution.</title>
        <authorList>
            <person name="Varga T."/>
            <person name="Krizsan K."/>
            <person name="Foldi C."/>
            <person name="Dima B."/>
            <person name="Sanchez-Garcia M."/>
            <person name="Sanchez-Ramirez S."/>
            <person name="Szollosi G.J."/>
            <person name="Szarkandi J.G."/>
            <person name="Papp V."/>
            <person name="Albert L."/>
            <person name="Andreopoulos W."/>
            <person name="Angelini C."/>
            <person name="Antonin V."/>
            <person name="Barry K.W."/>
            <person name="Bougher N.L."/>
            <person name="Buchanan P."/>
            <person name="Buyck B."/>
            <person name="Bense V."/>
            <person name="Catcheside P."/>
            <person name="Chovatia M."/>
            <person name="Cooper J."/>
            <person name="Damon W."/>
            <person name="Desjardin D."/>
            <person name="Finy P."/>
            <person name="Geml J."/>
            <person name="Haridas S."/>
            <person name="Hughes K."/>
            <person name="Justo A."/>
            <person name="Karasinski D."/>
            <person name="Kautmanova I."/>
            <person name="Kiss B."/>
            <person name="Kocsube S."/>
            <person name="Kotiranta H."/>
            <person name="LaButti K.M."/>
            <person name="Lechner B.E."/>
            <person name="Liimatainen K."/>
            <person name="Lipzen A."/>
            <person name="Lukacs Z."/>
            <person name="Mihaltcheva S."/>
            <person name="Morgado L.N."/>
            <person name="Niskanen T."/>
            <person name="Noordeloos M.E."/>
            <person name="Ohm R.A."/>
            <person name="Ortiz-Santana B."/>
            <person name="Ovrebo C."/>
            <person name="Racz N."/>
            <person name="Riley R."/>
            <person name="Savchenko A."/>
            <person name="Shiryaev A."/>
            <person name="Soop K."/>
            <person name="Spirin V."/>
            <person name="Szebenyi C."/>
            <person name="Tomsovsky M."/>
            <person name="Tulloss R.E."/>
            <person name="Uehling J."/>
            <person name="Grigoriev I.V."/>
            <person name="Vagvolgyi C."/>
            <person name="Papp T."/>
            <person name="Martin F.M."/>
            <person name="Miettinen O."/>
            <person name="Hibbett D.S."/>
            <person name="Nagy L.G."/>
        </authorList>
    </citation>
    <scope>NUCLEOTIDE SEQUENCE [LARGE SCALE GENOMIC DNA]</scope>
    <source>
        <strain evidence="1 2">CBS 166.37</strain>
    </source>
</reference>
<dbReference type="InterPro" id="IPR008570">
    <property type="entry name" value="ESCRT-II_cplx_Vps25-sub"/>
</dbReference>
<name>A0A5C3M4P6_9AGAR</name>
<dbReference type="GO" id="GO:0000814">
    <property type="term" value="C:ESCRT II complex"/>
    <property type="evidence" value="ECO:0007669"/>
    <property type="project" value="InterPro"/>
</dbReference>
<accession>A0A5C3M4P6</accession>
<gene>
    <name evidence="1" type="ORF">BDQ12DRAFT_603191</name>
</gene>
<organism evidence="1 2">
    <name type="scientific">Crucibulum laeve</name>
    <dbReference type="NCBI Taxonomy" id="68775"/>
    <lineage>
        <taxon>Eukaryota</taxon>
        <taxon>Fungi</taxon>
        <taxon>Dikarya</taxon>
        <taxon>Basidiomycota</taxon>
        <taxon>Agaricomycotina</taxon>
        <taxon>Agaricomycetes</taxon>
        <taxon>Agaricomycetidae</taxon>
        <taxon>Agaricales</taxon>
        <taxon>Agaricineae</taxon>
        <taxon>Nidulariaceae</taxon>
        <taxon>Crucibulum</taxon>
    </lineage>
</organism>
<dbReference type="GO" id="GO:0071985">
    <property type="term" value="P:multivesicular body sorting pathway"/>
    <property type="evidence" value="ECO:0007669"/>
    <property type="project" value="InterPro"/>
</dbReference>
<evidence type="ECO:0000313" key="1">
    <source>
        <dbReference type="EMBL" id="TFK39703.1"/>
    </source>
</evidence>
<feature type="non-terminal residue" evidence="1">
    <location>
        <position position="1"/>
    </location>
</feature>
<dbReference type="EMBL" id="ML213598">
    <property type="protein sequence ID" value="TFK39703.1"/>
    <property type="molecule type" value="Genomic_DNA"/>
</dbReference>
<dbReference type="Pfam" id="PF05871">
    <property type="entry name" value="ESCRT-II"/>
    <property type="match status" value="1"/>
</dbReference>
<dbReference type="STRING" id="68775.A0A5C3M4P6"/>
<evidence type="ECO:0000313" key="2">
    <source>
        <dbReference type="Proteomes" id="UP000308652"/>
    </source>
</evidence>
<dbReference type="InterPro" id="IPR036390">
    <property type="entry name" value="WH_DNA-bd_sf"/>
</dbReference>
<dbReference type="Proteomes" id="UP000308652">
    <property type="component" value="Unassembled WGS sequence"/>
</dbReference>
<protein>
    <submittedName>
        <fullName evidence="1">Uncharacterized protein</fullName>
    </submittedName>
</protein>
<dbReference type="SUPFAM" id="SSF46785">
    <property type="entry name" value="Winged helix' DNA-binding domain"/>
    <property type="match status" value="1"/>
</dbReference>
<dbReference type="Gene3D" id="1.10.10.10">
    <property type="entry name" value="Winged helix-like DNA-binding domain superfamily/Winged helix DNA-binding domain"/>
    <property type="match status" value="1"/>
</dbReference>
<dbReference type="AlphaFoldDB" id="A0A5C3M4P6"/>
<keyword evidence="2" id="KW-1185">Reference proteome</keyword>
<dbReference type="InterPro" id="IPR036388">
    <property type="entry name" value="WH-like_DNA-bd_sf"/>
</dbReference>
<sequence>KGYSLYVESVGASGNDWAEILRNERRNFTFITRNFLPSYLFTIHSAMVARSVAEYRSLKRTQSAFLYWRLTEEWAEVLHDWVIPTGQLSTTPTFYDITDPLIESPPSNIFLPLLRKAIGLSEKAIHAQITATAYGE</sequence>